<name>A0A5N6BLT2_9ACTN</name>
<dbReference type="InterPro" id="IPR041854">
    <property type="entry name" value="BFD-like_2Fe2S-bd_dom_sf"/>
</dbReference>
<proteinExistence type="predicted"/>
<dbReference type="PANTHER" id="PTHR43429:SF3">
    <property type="entry name" value="NITRITE REDUCTASE [NAD(P)H]"/>
    <property type="match status" value="1"/>
</dbReference>
<dbReference type="PANTHER" id="PTHR43429">
    <property type="entry name" value="PYRIDINE NUCLEOTIDE-DISULFIDE OXIDOREDUCTASE DOMAIN-CONTAINING"/>
    <property type="match status" value="1"/>
</dbReference>
<dbReference type="Pfam" id="PF04324">
    <property type="entry name" value="Fer2_BFD"/>
    <property type="match status" value="1"/>
</dbReference>
<dbReference type="InterPro" id="IPR023753">
    <property type="entry name" value="FAD/NAD-binding_dom"/>
</dbReference>
<dbReference type="InterPro" id="IPR007419">
    <property type="entry name" value="BFD-like_2Fe2S-bd_dom"/>
</dbReference>
<dbReference type="AlphaFoldDB" id="A0A5N6BLT2"/>
<feature type="domain" description="NADH-rubredoxin oxidoreductase C-terminal" evidence="6">
    <location>
        <begin position="320"/>
        <end position="375"/>
    </location>
</feature>
<evidence type="ECO:0000259" key="4">
    <source>
        <dbReference type="Pfam" id="PF04324"/>
    </source>
</evidence>
<feature type="domain" description="FAD/NAD(P)-binding" evidence="5">
    <location>
        <begin position="4"/>
        <end position="300"/>
    </location>
</feature>
<dbReference type="Gene3D" id="1.10.10.1100">
    <property type="entry name" value="BFD-like [2Fe-2S]-binding domain"/>
    <property type="match status" value="1"/>
</dbReference>
<organism evidence="7 8">
    <name type="scientific">Microbispora catharanthi</name>
    <dbReference type="NCBI Taxonomy" id="1712871"/>
    <lineage>
        <taxon>Bacteria</taxon>
        <taxon>Bacillati</taxon>
        <taxon>Actinomycetota</taxon>
        <taxon>Actinomycetes</taxon>
        <taxon>Streptosporangiales</taxon>
        <taxon>Streptosporangiaceae</taxon>
        <taxon>Microbispora</taxon>
    </lineage>
</organism>
<evidence type="ECO:0000256" key="1">
    <source>
        <dbReference type="ARBA" id="ARBA00001974"/>
    </source>
</evidence>
<dbReference type="InterPro" id="IPR041575">
    <property type="entry name" value="Rubredoxin_C"/>
</dbReference>
<dbReference type="Pfam" id="PF18267">
    <property type="entry name" value="Rubredoxin_C"/>
    <property type="match status" value="1"/>
</dbReference>
<dbReference type="PRINTS" id="PR00368">
    <property type="entry name" value="FADPNR"/>
</dbReference>
<evidence type="ECO:0000313" key="8">
    <source>
        <dbReference type="Proteomes" id="UP000313066"/>
    </source>
</evidence>
<protein>
    <submittedName>
        <fullName evidence="7">NAD(P)/FAD-dependent oxidoreductase</fullName>
    </submittedName>
</protein>
<gene>
    <name evidence="7" type="ORF">FH610_026750</name>
</gene>
<dbReference type="PRINTS" id="PR00411">
    <property type="entry name" value="PNDRDTASEI"/>
</dbReference>
<evidence type="ECO:0000259" key="6">
    <source>
        <dbReference type="Pfam" id="PF18267"/>
    </source>
</evidence>
<dbReference type="Proteomes" id="UP000313066">
    <property type="component" value="Unassembled WGS sequence"/>
</dbReference>
<evidence type="ECO:0000259" key="5">
    <source>
        <dbReference type="Pfam" id="PF07992"/>
    </source>
</evidence>
<dbReference type="Pfam" id="PF07992">
    <property type="entry name" value="Pyr_redox_2"/>
    <property type="match status" value="1"/>
</dbReference>
<evidence type="ECO:0000256" key="3">
    <source>
        <dbReference type="ARBA" id="ARBA00022827"/>
    </source>
</evidence>
<dbReference type="Gene3D" id="3.50.50.60">
    <property type="entry name" value="FAD/NAD(P)-binding domain"/>
    <property type="match status" value="2"/>
</dbReference>
<dbReference type="InterPro" id="IPR050260">
    <property type="entry name" value="FAD-bd_OxRdtase"/>
</dbReference>
<dbReference type="Gene3D" id="3.30.390.30">
    <property type="match status" value="1"/>
</dbReference>
<sequence>MKTRVVIAGYGMAGARLAEEIRRRDPAGERVAIVAIGDEPHPPYNRVLLSNVLAGAMSAESVRLQEEGWAVAHGVEVWRGREVVSIDRDGRRVTLDDGTLIGYDVLVLATGARAWVPPVEGLIGDDGELAPGVTTFRTLDDCAAIAAGARGGVRVAVLGGGLLGLEAARGLAARGNEVTVVHPRGHLMERQLDDGAGQVLAQVLRGLGVRVLLNSRAARYLPGDGLKLDDGRLVEADLVVVAAGVRPQTAQAWAAGLDVEGGVLVDDDLRTSDPWIHAIGDCARHPGTVPGLVQPAWEQAAALAALLTGTRSPYRGTKVVTRLKASGVDLAALGDVHAAPDDPRAEVLWLSEPARGRYAKLVVRDERVAGAIALGVPDAAAAITQFYDRGLPVPPDRLALLLGRAMPYGEGAAPGGGNAAGLPGASVVCRCNAVSKDELVAAWRSGARDLTALASATRATTGCGTCTDTVCGIARWLAQSEKAEAAGTAHAQS</sequence>
<keyword evidence="2" id="KW-0285">Flavoprotein</keyword>
<dbReference type="RefSeq" id="WP_139577574.1">
    <property type="nucleotide sequence ID" value="NZ_VDMA02000015.1"/>
</dbReference>
<reference evidence="7 8" key="1">
    <citation type="submission" date="2019-10" db="EMBL/GenBank/DDBJ databases">
        <title>Nonomuraea sp. nov., isolated from Phyllanthus amarus.</title>
        <authorList>
            <person name="Klykleung N."/>
            <person name="Tanasupawat S."/>
        </authorList>
    </citation>
    <scope>NUCLEOTIDE SEQUENCE [LARGE SCALE GENOMIC DNA]</scope>
    <source>
        <strain evidence="7 8">CR1-09</strain>
    </source>
</reference>
<keyword evidence="8" id="KW-1185">Reference proteome</keyword>
<evidence type="ECO:0000256" key="2">
    <source>
        <dbReference type="ARBA" id="ARBA00022630"/>
    </source>
</evidence>
<accession>A0A5N6BLT2</accession>
<evidence type="ECO:0000313" key="7">
    <source>
        <dbReference type="EMBL" id="KAB8182017.1"/>
    </source>
</evidence>
<comment type="cofactor">
    <cofactor evidence="1">
        <name>FAD</name>
        <dbReference type="ChEBI" id="CHEBI:57692"/>
    </cofactor>
</comment>
<dbReference type="GO" id="GO:0016491">
    <property type="term" value="F:oxidoreductase activity"/>
    <property type="evidence" value="ECO:0007669"/>
    <property type="project" value="InterPro"/>
</dbReference>
<keyword evidence="3" id="KW-0274">FAD</keyword>
<comment type="caution">
    <text evidence="7">The sequence shown here is derived from an EMBL/GenBank/DDBJ whole genome shotgun (WGS) entry which is preliminary data.</text>
</comment>
<dbReference type="EMBL" id="VDMA02000015">
    <property type="protein sequence ID" value="KAB8182017.1"/>
    <property type="molecule type" value="Genomic_DNA"/>
</dbReference>
<dbReference type="SUPFAM" id="SSF51905">
    <property type="entry name" value="FAD/NAD(P)-binding domain"/>
    <property type="match status" value="2"/>
</dbReference>
<feature type="domain" description="BFD-like [2Fe-2S]-binding" evidence="4">
    <location>
        <begin position="427"/>
        <end position="470"/>
    </location>
</feature>
<dbReference type="InterPro" id="IPR036188">
    <property type="entry name" value="FAD/NAD-bd_sf"/>
</dbReference>
<dbReference type="InterPro" id="IPR016156">
    <property type="entry name" value="FAD/NAD-linked_Rdtase_dimer_sf"/>
</dbReference>